<evidence type="ECO:0000313" key="2">
    <source>
        <dbReference type="Proteomes" id="UP000184356"/>
    </source>
</evidence>
<dbReference type="RefSeq" id="XP_040705516.1">
    <property type="nucleotide sequence ID" value="XM_040841382.1"/>
</dbReference>
<dbReference type="Gene3D" id="3.30.559.10">
    <property type="entry name" value="Chloramphenicol acetyltransferase-like domain"/>
    <property type="match status" value="2"/>
</dbReference>
<dbReference type="OrthoDB" id="21502at2759"/>
<dbReference type="Proteomes" id="UP000184356">
    <property type="component" value="Unassembled WGS sequence"/>
</dbReference>
<dbReference type="STRING" id="1036612.A0A1L9TQK8"/>
<dbReference type="InterPro" id="IPR023213">
    <property type="entry name" value="CAT-like_dom_sf"/>
</dbReference>
<dbReference type="EMBL" id="KV878583">
    <property type="protein sequence ID" value="OJJ61710.1"/>
    <property type="molecule type" value="Genomic_DNA"/>
</dbReference>
<dbReference type="AlphaFoldDB" id="A0A1L9TQK8"/>
<name>A0A1L9TQK8_9EURO</name>
<reference evidence="2" key="1">
    <citation type="journal article" date="2017" name="Genome Biol.">
        <title>Comparative genomics reveals high biological diversity and specific adaptations in the industrially and medically important fungal genus Aspergillus.</title>
        <authorList>
            <person name="de Vries R.P."/>
            <person name="Riley R."/>
            <person name="Wiebenga A."/>
            <person name="Aguilar-Osorio G."/>
            <person name="Amillis S."/>
            <person name="Uchima C.A."/>
            <person name="Anderluh G."/>
            <person name="Asadollahi M."/>
            <person name="Askin M."/>
            <person name="Barry K."/>
            <person name="Battaglia E."/>
            <person name="Bayram O."/>
            <person name="Benocci T."/>
            <person name="Braus-Stromeyer S.A."/>
            <person name="Caldana C."/>
            <person name="Canovas D."/>
            <person name="Cerqueira G.C."/>
            <person name="Chen F."/>
            <person name="Chen W."/>
            <person name="Choi C."/>
            <person name="Clum A."/>
            <person name="Dos Santos R.A."/>
            <person name="Damasio A.R."/>
            <person name="Diallinas G."/>
            <person name="Emri T."/>
            <person name="Fekete E."/>
            <person name="Flipphi M."/>
            <person name="Freyberg S."/>
            <person name="Gallo A."/>
            <person name="Gournas C."/>
            <person name="Habgood R."/>
            <person name="Hainaut M."/>
            <person name="Harispe M.L."/>
            <person name="Henrissat B."/>
            <person name="Hilden K.S."/>
            <person name="Hope R."/>
            <person name="Hossain A."/>
            <person name="Karabika E."/>
            <person name="Karaffa L."/>
            <person name="Karanyi Z."/>
            <person name="Krasevec N."/>
            <person name="Kuo A."/>
            <person name="Kusch H."/>
            <person name="LaButti K."/>
            <person name="Lagendijk E.L."/>
            <person name="Lapidus A."/>
            <person name="Levasseur A."/>
            <person name="Lindquist E."/>
            <person name="Lipzen A."/>
            <person name="Logrieco A.F."/>
            <person name="MacCabe A."/>
            <person name="Maekelae M.R."/>
            <person name="Malavazi I."/>
            <person name="Melin P."/>
            <person name="Meyer V."/>
            <person name="Mielnichuk N."/>
            <person name="Miskei M."/>
            <person name="Molnar A.P."/>
            <person name="Mule G."/>
            <person name="Ngan C.Y."/>
            <person name="Orejas M."/>
            <person name="Orosz E."/>
            <person name="Ouedraogo J.P."/>
            <person name="Overkamp K.M."/>
            <person name="Park H.-S."/>
            <person name="Perrone G."/>
            <person name="Piumi F."/>
            <person name="Punt P.J."/>
            <person name="Ram A.F."/>
            <person name="Ramon A."/>
            <person name="Rauscher S."/>
            <person name="Record E."/>
            <person name="Riano-Pachon D.M."/>
            <person name="Robert V."/>
            <person name="Roehrig J."/>
            <person name="Ruller R."/>
            <person name="Salamov A."/>
            <person name="Salih N.S."/>
            <person name="Samson R.A."/>
            <person name="Sandor E."/>
            <person name="Sanguinetti M."/>
            <person name="Schuetze T."/>
            <person name="Sepcic K."/>
            <person name="Shelest E."/>
            <person name="Sherlock G."/>
            <person name="Sophianopoulou V."/>
            <person name="Squina F.M."/>
            <person name="Sun H."/>
            <person name="Susca A."/>
            <person name="Todd R.B."/>
            <person name="Tsang A."/>
            <person name="Unkles S.E."/>
            <person name="van de Wiele N."/>
            <person name="van Rossen-Uffink D."/>
            <person name="Oliveira J.V."/>
            <person name="Vesth T.C."/>
            <person name="Visser J."/>
            <person name="Yu J.-H."/>
            <person name="Zhou M."/>
            <person name="Andersen M.R."/>
            <person name="Archer D.B."/>
            <person name="Baker S.E."/>
            <person name="Benoit I."/>
            <person name="Brakhage A.A."/>
            <person name="Braus G.H."/>
            <person name="Fischer R."/>
            <person name="Frisvad J.C."/>
            <person name="Goldman G.H."/>
            <person name="Houbraken J."/>
            <person name="Oakley B."/>
            <person name="Pocsi I."/>
            <person name="Scazzocchio C."/>
            <person name="Seiboth B."/>
            <person name="vanKuyk P.A."/>
            <person name="Wortman J."/>
            <person name="Dyer P.S."/>
            <person name="Grigoriev I.V."/>
        </authorList>
    </citation>
    <scope>NUCLEOTIDE SEQUENCE [LARGE SCALE GENOMIC DNA]</scope>
    <source>
        <strain evidence="2">CBS 593.65</strain>
    </source>
</reference>
<sequence length="495" mass="55919">MGYFTKPKPMAPPTVLTDTVLPVSLWDDRDIGRTWCLHYCYRFNDVLDPNELRSSLERLMQMGEWRRLGARIRRNSNGVAEYHIPAQYDESRPGFTFDVTQYDIPLESHHLAGEFPRATAHPSLHGNQEQVMRSLCLHPNHPRTLDDWLYSDRPLLDIHVVAFEDATLVTISFMHLVTGASGMRRILRAWSDVLNGREEEVGALEGIGDDLLTEHSKATEPTEFVHHDRQVRGFNKLVLVMYKLWDRFWYPTAESRLICIPGPCVDRMRNLAIQELSQGREPGQDSPFVSDGDILLSWATRTIVKALGVSPSRPLSVCNIFNSRATLLQKSPSDNTAFITNPCLLAPTFLSAGDALNLSTGHLASQFRTSLIQQRTRPQCEAQLAMRHQSFVETGSFPVCIDPSSVLVCCTNWHQARFYDIDFSSAVRCSKGQSNRVGKPASILVSRDLTGRGIPNLGNVFGKDGEGNWWLTWDLPTQAWPAFEQELESLGREKQ</sequence>
<evidence type="ECO:0008006" key="3">
    <source>
        <dbReference type="Google" id="ProtNLM"/>
    </source>
</evidence>
<organism evidence="1 2">
    <name type="scientific">Aspergillus sydowii CBS 593.65</name>
    <dbReference type="NCBI Taxonomy" id="1036612"/>
    <lineage>
        <taxon>Eukaryota</taxon>
        <taxon>Fungi</taxon>
        <taxon>Dikarya</taxon>
        <taxon>Ascomycota</taxon>
        <taxon>Pezizomycotina</taxon>
        <taxon>Eurotiomycetes</taxon>
        <taxon>Eurotiomycetidae</taxon>
        <taxon>Eurotiales</taxon>
        <taxon>Aspergillaceae</taxon>
        <taxon>Aspergillus</taxon>
        <taxon>Aspergillus subgen. Nidulantes</taxon>
    </lineage>
</organism>
<dbReference type="VEuPathDB" id="FungiDB:ASPSYDRAFT_143854"/>
<dbReference type="GeneID" id="63757455"/>
<protein>
    <recommendedName>
        <fullName evidence="3">LysR family regulatory protein</fullName>
    </recommendedName>
</protein>
<proteinExistence type="predicted"/>
<accession>A0A1L9TQK8</accession>
<keyword evidence="2" id="KW-1185">Reference proteome</keyword>
<gene>
    <name evidence="1" type="ORF">ASPSYDRAFT_143854</name>
</gene>
<evidence type="ECO:0000313" key="1">
    <source>
        <dbReference type="EMBL" id="OJJ61710.1"/>
    </source>
</evidence>